<feature type="transmembrane region" description="Helical" evidence="1">
    <location>
        <begin position="128"/>
        <end position="149"/>
    </location>
</feature>
<name>A0ABP9B7V2_9PSEU</name>
<evidence type="ECO:0000313" key="3">
    <source>
        <dbReference type="Proteomes" id="UP001500928"/>
    </source>
</evidence>
<protein>
    <submittedName>
        <fullName evidence="2">DUF998 domain-containing protein</fullName>
    </submittedName>
</protein>
<organism evidence="2 3">
    <name type="scientific">Actinomycetospora chlora</name>
    <dbReference type="NCBI Taxonomy" id="663608"/>
    <lineage>
        <taxon>Bacteria</taxon>
        <taxon>Bacillati</taxon>
        <taxon>Actinomycetota</taxon>
        <taxon>Actinomycetes</taxon>
        <taxon>Pseudonocardiales</taxon>
        <taxon>Pseudonocardiaceae</taxon>
        <taxon>Actinomycetospora</taxon>
    </lineage>
</organism>
<proteinExistence type="predicted"/>
<keyword evidence="3" id="KW-1185">Reference proteome</keyword>
<feature type="transmembrane region" description="Helical" evidence="1">
    <location>
        <begin position="65"/>
        <end position="86"/>
    </location>
</feature>
<reference evidence="3" key="1">
    <citation type="journal article" date="2019" name="Int. J. Syst. Evol. Microbiol.">
        <title>The Global Catalogue of Microorganisms (GCM) 10K type strain sequencing project: providing services to taxonomists for standard genome sequencing and annotation.</title>
        <authorList>
            <consortium name="The Broad Institute Genomics Platform"/>
            <consortium name="The Broad Institute Genome Sequencing Center for Infectious Disease"/>
            <person name="Wu L."/>
            <person name="Ma J."/>
        </authorList>
    </citation>
    <scope>NUCLEOTIDE SEQUENCE [LARGE SCALE GENOMIC DNA]</scope>
    <source>
        <strain evidence="3">JCM 17979</strain>
    </source>
</reference>
<dbReference type="InterPro" id="IPR009339">
    <property type="entry name" value="DUF998"/>
</dbReference>
<dbReference type="RefSeq" id="WP_345415802.1">
    <property type="nucleotide sequence ID" value="NZ_BAABHO010000021.1"/>
</dbReference>
<accession>A0ABP9B7V2</accession>
<keyword evidence="1" id="KW-0472">Membrane</keyword>
<feature type="transmembrane region" description="Helical" evidence="1">
    <location>
        <begin position="23"/>
        <end position="45"/>
    </location>
</feature>
<evidence type="ECO:0000313" key="2">
    <source>
        <dbReference type="EMBL" id="GAA4791857.1"/>
    </source>
</evidence>
<comment type="caution">
    <text evidence="2">The sequence shown here is derived from an EMBL/GenBank/DDBJ whole genome shotgun (WGS) entry which is preliminary data.</text>
</comment>
<gene>
    <name evidence="2" type="ORF">GCM10023200_28910</name>
</gene>
<keyword evidence="1" id="KW-0812">Transmembrane</keyword>
<feature type="transmembrane region" description="Helical" evidence="1">
    <location>
        <begin position="169"/>
        <end position="189"/>
    </location>
</feature>
<keyword evidence="1" id="KW-1133">Transmembrane helix</keyword>
<dbReference type="Proteomes" id="UP001500928">
    <property type="component" value="Unassembled WGS sequence"/>
</dbReference>
<sequence length="229" mass="25245">MTATADPPAIDEFVRSHLLLRRFVGVVGILLPFVLVFFHFGWGRLTGTLPPTTTLWDSLQSSLSAYYYTDAGTIFVGSLVAFGVFLVTYRYGRWENRVSDVAGVCAVLVGLCPTTPDAPTPVQHAVGIVHLVAAMLFFAGMAVFCLFLFPRDPDRPLAQNTVPPRRARFFRICGVVVVVCIVWALVVFFALDDATQEATRYLLWPESVAVITFALAWLVKGRELVESAV</sequence>
<evidence type="ECO:0000256" key="1">
    <source>
        <dbReference type="SAM" id="Phobius"/>
    </source>
</evidence>
<feature type="transmembrane region" description="Helical" evidence="1">
    <location>
        <begin position="201"/>
        <end position="219"/>
    </location>
</feature>
<dbReference type="Pfam" id="PF06197">
    <property type="entry name" value="DUF998"/>
    <property type="match status" value="1"/>
</dbReference>
<feature type="transmembrane region" description="Helical" evidence="1">
    <location>
        <begin position="98"/>
        <end position="116"/>
    </location>
</feature>
<dbReference type="EMBL" id="BAABHO010000021">
    <property type="protein sequence ID" value="GAA4791857.1"/>
    <property type="molecule type" value="Genomic_DNA"/>
</dbReference>